<dbReference type="STRING" id="988821.SAMN05421867_11155"/>
<dbReference type="Proteomes" id="UP000199012">
    <property type="component" value="Unassembled WGS sequence"/>
</dbReference>
<feature type="region of interest" description="Disordered" evidence="5">
    <location>
        <begin position="129"/>
        <end position="156"/>
    </location>
</feature>
<keyword evidence="4 6" id="KW-0732">Signal</keyword>
<dbReference type="PANTHER" id="PTHR42953">
    <property type="entry name" value="HIGH-AFFINITY ZINC UPTAKE SYSTEM PROTEIN ZNUA-RELATED"/>
    <property type="match status" value="1"/>
</dbReference>
<evidence type="ECO:0000256" key="1">
    <source>
        <dbReference type="ARBA" id="ARBA00004196"/>
    </source>
</evidence>
<gene>
    <name evidence="7" type="ORF">SAMN05421867_11155</name>
</gene>
<dbReference type="Pfam" id="PF01297">
    <property type="entry name" value="ZnuA"/>
    <property type="match status" value="1"/>
</dbReference>
<dbReference type="GO" id="GO:0046872">
    <property type="term" value="F:metal ion binding"/>
    <property type="evidence" value="ECO:0007669"/>
    <property type="project" value="UniProtKB-KW"/>
</dbReference>
<keyword evidence="8" id="KW-1185">Reference proteome</keyword>
<feature type="signal peptide" evidence="6">
    <location>
        <begin position="1"/>
        <end position="27"/>
    </location>
</feature>
<dbReference type="AlphaFoldDB" id="A0A1I0ZIB3"/>
<evidence type="ECO:0000313" key="8">
    <source>
        <dbReference type="Proteomes" id="UP000199012"/>
    </source>
</evidence>
<name>A0A1I0ZIB3_9CELL</name>
<proteinExistence type="predicted"/>
<evidence type="ECO:0000256" key="3">
    <source>
        <dbReference type="ARBA" id="ARBA00022723"/>
    </source>
</evidence>
<evidence type="ECO:0000256" key="6">
    <source>
        <dbReference type="SAM" id="SignalP"/>
    </source>
</evidence>
<evidence type="ECO:0000256" key="2">
    <source>
        <dbReference type="ARBA" id="ARBA00022448"/>
    </source>
</evidence>
<feature type="chain" id="PRO_5011721394" evidence="6">
    <location>
        <begin position="28"/>
        <end position="330"/>
    </location>
</feature>
<comment type="subcellular location">
    <subcellularLocation>
        <location evidence="1">Cell envelope</location>
    </subcellularLocation>
</comment>
<dbReference type="PANTHER" id="PTHR42953:SF1">
    <property type="entry name" value="METAL-BINDING PROTEIN HI_0362-RELATED"/>
    <property type="match status" value="1"/>
</dbReference>
<dbReference type="InterPro" id="IPR050492">
    <property type="entry name" value="Bact_metal-bind_prot9"/>
</dbReference>
<dbReference type="Gene3D" id="3.40.50.1980">
    <property type="entry name" value="Nitrogenase molybdenum iron protein domain"/>
    <property type="match status" value="2"/>
</dbReference>
<dbReference type="GO" id="GO:0030001">
    <property type="term" value="P:metal ion transport"/>
    <property type="evidence" value="ECO:0007669"/>
    <property type="project" value="InterPro"/>
</dbReference>
<dbReference type="PROSITE" id="PS51257">
    <property type="entry name" value="PROKAR_LIPOPROTEIN"/>
    <property type="match status" value="1"/>
</dbReference>
<evidence type="ECO:0000256" key="5">
    <source>
        <dbReference type="SAM" id="MobiDB-lite"/>
    </source>
</evidence>
<keyword evidence="2" id="KW-0813">Transport</keyword>
<sequence>MRRRALLPAALVPALLLAACSSGEASAGGASAGGAAGSGDEPLAVVASTNVWGDVAAQVGGDRAEVTSIVDDPSADPHSFELTARDQLAVSRADLVVQNGGHYDDWLTTALDALDEAPPVVEAVADGEHADEEHAEETHSEEAHAEDAHAGHDHSAEGNEHVWYDLPLVAEVATRIAEHLGELDPEGAETYTANAEAFGERVAGVQDEVAALAAAVGGTGVAATEPVPGYLLEAAGLEDRTPAAYSGAIEEETDVPPAAMAEMLALFPSGQVALLVENPQTTGPQTDEAVAAAEAAGVPVVEMTETLPEGEDYVGWMSANVAAVRQALGA</sequence>
<reference evidence="7 8" key="1">
    <citation type="submission" date="2016-10" db="EMBL/GenBank/DDBJ databases">
        <authorList>
            <person name="de Groot N.N."/>
        </authorList>
    </citation>
    <scope>NUCLEOTIDE SEQUENCE [LARGE SCALE GENOMIC DNA]</scope>
    <source>
        <strain evidence="7 8">CGMCC 4.6945</strain>
    </source>
</reference>
<accession>A0A1I0ZIB3</accession>
<dbReference type="RefSeq" id="WP_090033507.1">
    <property type="nucleotide sequence ID" value="NZ_BONM01000007.1"/>
</dbReference>
<organism evidence="7 8">
    <name type="scientific">Cellulomonas marina</name>
    <dbReference type="NCBI Taxonomy" id="988821"/>
    <lineage>
        <taxon>Bacteria</taxon>
        <taxon>Bacillati</taxon>
        <taxon>Actinomycetota</taxon>
        <taxon>Actinomycetes</taxon>
        <taxon>Micrococcales</taxon>
        <taxon>Cellulomonadaceae</taxon>
        <taxon>Cellulomonas</taxon>
    </lineage>
</organism>
<dbReference type="GO" id="GO:0030313">
    <property type="term" value="C:cell envelope"/>
    <property type="evidence" value="ECO:0007669"/>
    <property type="project" value="UniProtKB-SubCell"/>
</dbReference>
<evidence type="ECO:0000256" key="4">
    <source>
        <dbReference type="ARBA" id="ARBA00022729"/>
    </source>
</evidence>
<protein>
    <submittedName>
        <fullName evidence="7">Zinc/manganese transport system substrate-binding protein</fullName>
    </submittedName>
</protein>
<evidence type="ECO:0000313" key="7">
    <source>
        <dbReference type="EMBL" id="SFB24866.1"/>
    </source>
</evidence>
<dbReference type="InterPro" id="IPR006127">
    <property type="entry name" value="ZnuA-like"/>
</dbReference>
<keyword evidence="3" id="KW-0479">Metal-binding</keyword>
<dbReference type="OrthoDB" id="5296019at2"/>
<dbReference type="EMBL" id="FOKA01000011">
    <property type="protein sequence ID" value="SFB24866.1"/>
    <property type="molecule type" value="Genomic_DNA"/>
</dbReference>
<dbReference type="SUPFAM" id="SSF53807">
    <property type="entry name" value="Helical backbone' metal receptor"/>
    <property type="match status" value="1"/>
</dbReference>